<evidence type="ECO:0000256" key="1">
    <source>
        <dbReference type="ARBA" id="ARBA00005817"/>
    </source>
</evidence>
<dbReference type="PROSITE" id="PS00696">
    <property type="entry name" value="ETF_ALPHA"/>
    <property type="match status" value="1"/>
</dbReference>
<dbReference type="InterPro" id="IPR018206">
    <property type="entry name" value="ETF_asu_C_CS"/>
</dbReference>
<feature type="binding site" evidence="6">
    <location>
        <begin position="279"/>
        <end position="286"/>
    </location>
    <ligand>
        <name>FAD</name>
        <dbReference type="ChEBI" id="CHEBI:57692"/>
    </ligand>
</feature>
<dbReference type="SUPFAM" id="SSF52467">
    <property type="entry name" value="DHS-like NAD/FAD-binding domain"/>
    <property type="match status" value="1"/>
</dbReference>
<keyword evidence="3" id="KW-0285">Flavoprotein</keyword>
<dbReference type="InterPro" id="IPR014730">
    <property type="entry name" value="ETF_a/b_N"/>
</dbReference>
<feature type="domain" description="Electron transfer flavoprotein alpha/beta-subunit N-terminal" evidence="7">
    <location>
        <begin position="12"/>
        <end position="207"/>
    </location>
</feature>
<dbReference type="PANTHER" id="PTHR43153">
    <property type="entry name" value="ELECTRON TRANSFER FLAVOPROTEIN ALPHA"/>
    <property type="match status" value="1"/>
</dbReference>
<reference evidence="9" key="2">
    <citation type="submission" date="2011-03" db="EMBL/GenBank/DDBJ databases">
        <title>The complete genome of Hippea maritima DSM 10411.</title>
        <authorList>
            <consortium name="US DOE Joint Genome Institute (JGI-PGF)"/>
            <person name="Lucas S."/>
            <person name="Copeland A."/>
            <person name="Lapidus A."/>
            <person name="Bruce D."/>
            <person name="Goodwin L."/>
            <person name="Pitluck S."/>
            <person name="Peters L."/>
            <person name="Kyrpides N."/>
            <person name="Mavromatis K."/>
            <person name="Pagani I."/>
            <person name="Ivanova N."/>
            <person name="Mikhailova N."/>
            <person name="Lu M."/>
            <person name="Detter J.C."/>
            <person name="Tapia R."/>
            <person name="Han C."/>
            <person name="Land M."/>
            <person name="Hauser L."/>
            <person name="Markowitz V."/>
            <person name="Cheng J.-F."/>
            <person name="Hugenholtz P."/>
            <person name="Woyke T."/>
            <person name="Wu D."/>
            <person name="Spring S."/>
            <person name="Schroeder M."/>
            <person name="Brambilla E."/>
            <person name="Klenk H.-P."/>
            <person name="Eisen J.A."/>
        </authorList>
    </citation>
    <scope>NUCLEOTIDE SEQUENCE [LARGE SCALE GENOMIC DNA]</scope>
    <source>
        <strain evidence="9">ATCC 700847 / DSM 10411 / MH2</strain>
    </source>
</reference>
<dbReference type="GO" id="GO:0050660">
    <property type="term" value="F:flavin adenine dinucleotide binding"/>
    <property type="evidence" value="ECO:0007669"/>
    <property type="project" value="InterPro"/>
</dbReference>
<keyword evidence="9" id="KW-1185">Reference proteome</keyword>
<dbReference type="InterPro" id="IPR014729">
    <property type="entry name" value="Rossmann-like_a/b/a_fold"/>
</dbReference>
<dbReference type="InterPro" id="IPR029035">
    <property type="entry name" value="DHS-like_NAD/FAD-binding_dom"/>
</dbReference>
<organism evidence="8 9">
    <name type="scientific">Hippea maritima (strain ATCC 700847 / DSM 10411 / MH2)</name>
    <dbReference type="NCBI Taxonomy" id="760142"/>
    <lineage>
        <taxon>Bacteria</taxon>
        <taxon>Pseudomonadati</taxon>
        <taxon>Campylobacterota</taxon>
        <taxon>Desulfurellia</taxon>
        <taxon>Desulfurellales</taxon>
        <taxon>Hippeaceae</taxon>
        <taxon>Hippea</taxon>
    </lineage>
</organism>
<dbReference type="InParanoid" id="F2LXB7"/>
<dbReference type="Proteomes" id="UP000008139">
    <property type="component" value="Chromosome"/>
</dbReference>
<evidence type="ECO:0000256" key="5">
    <source>
        <dbReference type="ARBA" id="ARBA00022982"/>
    </source>
</evidence>
<dbReference type="PIRSF" id="PIRSF000089">
    <property type="entry name" value="Electra_flavoP_a"/>
    <property type="match status" value="1"/>
</dbReference>
<protein>
    <submittedName>
        <fullName evidence="8">Electron transfer flavoprotein alpha subunit</fullName>
    </submittedName>
</protein>
<feature type="binding site" evidence="6">
    <location>
        <begin position="248"/>
        <end position="249"/>
    </location>
    <ligand>
        <name>FAD</name>
        <dbReference type="ChEBI" id="CHEBI:57692"/>
    </ligand>
</feature>
<evidence type="ECO:0000259" key="7">
    <source>
        <dbReference type="SMART" id="SM00893"/>
    </source>
</evidence>
<dbReference type="InterPro" id="IPR001308">
    <property type="entry name" value="ETF_a/FixB"/>
</dbReference>
<dbReference type="AlphaFoldDB" id="F2LXB7"/>
<reference evidence="8 9" key="1">
    <citation type="journal article" date="2011" name="Stand. Genomic Sci.">
        <title>Complete genome sequence of the thermophilic sulfur-reducer Hippea maritima type strain (MH(2)).</title>
        <authorList>
            <person name="Huntemann M."/>
            <person name="Lu M."/>
            <person name="Nolan M."/>
            <person name="Lapidus A."/>
            <person name="Lucas S."/>
            <person name="Hammon N."/>
            <person name="Deshpande S."/>
            <person name="Cheng J.F."/>
            <person name="Tapia R."/>
            <person name="Han C."/>
            <person name="Goodwin L."/>
            <person name="Pitluck S."/>
            <person name="Liolios K."/>
            <person name="Pagani I."/>
            <person name="Ivanova N."/>
            <person name="Ovchinikova G."/>
            <person name="Pati A."/>
            <person name="Chen A."/>
            <person name="Palaniappan K."/>
            <person name="Land M."/>
            <person name="Hauser L."/>
            <person name="Jeffries C.D."/>
            <person name="Detter J.C."/>
            <person name="Brambilla E.M."/>
            <person name="Rohde M."/>
            <person name="Spring S."/>
            <person name="Goker M."/>
            <person name="Woyke T."/>
            <person name="Bristow J."/>
            <person name="Eisen J.A."/>
            <person name="Markowitz V."/>
            <person name="Hugenholtz P."/>
            <person name="Kyrpides N.C."/>
            <person name="Klenk H.P."/>
            <person name="Mavromatis K."/>
        </authorList>
    </citation>
    <scope>NUCLEOTIDE SEQUENCE [LARGE SCALE GENOMIC DNA]</scope>
    <source>
        <strain evidence="9">ATCC 700847 / DSM 10411 / MH2</strain>
    </source>
</reference>
<dbReference type="RefSeq" id="WP_013682263.1">
    <property type="nucleotide sequence ID" value="NC_015318.1"/>
</dbReference>
<dbReference type="KEGG" id="hmr:Hipma_1272"/>
<dbReference type="InterPro" id="IPR033947">
    <property type="entry name" value="ETF_alpha_N"/>
</dbReference>
<dbReference type="SUPFAM" id="SSF52402">
    <property type="entry name" value="Adenine nucleotide alpha hydrolases-like"/>
    <property type="match status" value="1"/>
</dbReference>
<dbReference type="GO" id="GO:0009055">
    <property type="term" value="F:electron transfer activity"/>
    <property type="evidence" value="ECO:0007669"/>
    <property type="project" value="InterPro"/>
</dbReference>
<gene>
    <name evidence="8" type="ordered locus">Hipma_1272</name>
</gene>
<dbReference type="EMBL" id="CP002606">
    <property type="protein sequence ID" value="AEA34231.1"/>
    <property type="molecule type" value="Genomic_DNA"/>
</dbReference>
<name>F2LXB7_HIPMA</name>
<dbReference type="Gene3D" id="3.40.50.620">
    <property type="entry name" value="HUPs"/>
    <property type="match status" value="1"/>
</dbReference>
<accession>F2LXB7</accession>
<evidence type="ECO:0000256" key="6">
    <source>
        <dbReference type="PIRSR" id="PIRSR000089-1"/>
    </source>
</evidence>
<dbReference type="SMART" id="SM00893">
    <property type="entry name" value="ETF"/>
    <property type="match status" value="1"/>
</dbReference>
<evidence type="ECO:0000256" key="3">
    <source>
        <dbReference type="ARBA" id="ARBA00022630"/>
    </source>
</evidence>
<evidence type="ECO:0000256" key="4">
    <source>
        <dbReference type="ARBA" id="ARBA00022827"/>
    </source>
</evidence>
<keyword evidence="2" id="KW-0813">Transport</keyword>
<dbReference type="FunCoup" id="F2LXB7">
    <property type="interactions" value="311"/>
</dbReference>
<evidence type="ECO:0000256" key="2">
    <source>
        <dbReference type="ARBA" id="ARBA00022448"/>
    </source>
</evidence>
<dbReference type="CDD" id="cd01715">
    <property type="entry name" value="ETF_alpha"/>
    <property type="match status" value="1"/>
</dbReference>
<sequence length="337" mass="37480">MIKHDISKYKHIWVFVEHENGEVARVSFELLTKARELAKDLDCEVHAFTVGDKVEQFKDEVFKYGAKKFFIIEDPILKDYMTEPYRDSIVYLIEKYKPEVVLIGATTLGRDLAGTIATVLQTGLTADTTALDIDPKTKNLLMTRPTFGGNLMATIFCPDNRPQMSTSRPGVYKAIEEPVKGEVIKEKFEFDKAKYTKKILEKIIEEGEKVNLGFYDIIVSGGFGMGSKENMKFVQELADVLGGTWAASRKAVQAGWAPQTRQVGQTGQTVHPKIYIACGISGAIQHVAGMKSSDVIIAINKDPEAPIFELATYGIVGDVLEVLPKMTKMFKEKLGKA</sequence>
<dbReference type="PANTHER" id="PTHR43153:SF1">
    <property type="entry name" value="ELECTRON TRANSFER FLAVOPROTEIN SUBUNIT ALPHA, MITOCHONDRIAL"/>
    <property type="match status" value="1"/>
</dbReference>
<dbReference type="Gene3D" id="3.40.50.1220">
    <property type="entry name" value="TPP-binding domain"/>
    <property type="match status" value="1"/>
</dbReference>
<dbReference type="Pfam" id="PF00766">
    <property type="entry name" value="ETF_alpha"/>
    <property type="match status" value="1"/>
</dbReference>
<dbReference type="InterPro" id="IPR014731">
    <property type="entry name" value="ETF_asu_C"/>
</dbReference>
<dbReference type="eggNOG" id="COG2025">
    <property type="taxonomic scope" value="Bacteria"/>
</dbReference>
<dbReference type="Pfam" id="PF01012">
    <property type="entry name" value="ETF"/>
    <property type="match status" value="1"/>
</dbReference>
<proteinExistence type="inferred from homology"/>
<keyword evidence="4 6" id="KW-0274">FAD</keyword>
<comment type="cofactor">
    <cofactor evidence="6">
        <name>FAD</name>
        <dbReference type="ChEBI" id="CHEBI:57692"/>
    </cofactor>
    <text evidence="6">Binds 1 FAD per dimer.</text>
</comment>
<keyword evidence="5" id="KW-0249">Electron transport</keyword>
<dbReference type="STRING" id="760142.Hipma_1272"/>
<feature type="binding site" evidence="6">
    <location>
        <position position="300"/>
    </location>
    <ligand>
        <name>FAD</name>
        <dbReference type="ChEBI" id="CHEBI:57692"/>
    </ligand>
</feature>
<dbReference type="GO" id="GO:0033539">
    <property type="term" value="P:fatty acid beta-oxidation using acyl-CoA dehydrogenase"/>
    <property type="evidence" value="ECO:0007669"/>
    <property type="project" value="TreeGrafter"/>
</dbReference>
<comment type="similarity">
    <text evidence="1">Belongs to the ETF alpha-subunit/FixB family.</text>
</comment>
<dbReference type="HOGENOM" id="CLU_034178_1_1_7"/>
<feature type="binding site" evidence="6">
    <location>
        <begin position="262"/>
        <end position="266"/>
    </location>
    <ligand>
        <name>FAD</name>
        <dbReference type="ChEBI" id="CHEBI:57692"/>
    </ligand>
</feature>
<evidence type="ECO:0000313" key="8">
    <source>
        <dbReference type="EMBL" id="AEA34231.1"/>
    </source>
</evidence>
<evidence type="ECO:0000313" key="9">
    <source>
        <dbReference type="Proteomes" id="UP000008139"/>
    </source>
</evidence>